<dbReference type="GO" id="GO:0071973">
    <property type="term" value="P:bacterial-type flagellum-dependent cell motility"/>
    <property type="evidence" value="ECO:0007669"/>
    <property type="project" value="InterPro"/>
</dbReference>
<feature type="coiled-coil region" evidence="2">
    <location>
        <begin position="52"/>
        <end position="86"/>
    </location>
</feature>
<dbReference type="EMBL" id="LAZR01000006">
    <property type="protein sequence ID" value="KKO09933.1"/>
    <property type="molecule type" value="Genomic_DNA"/>
</dbReference>
<protein>
    <recommendedName>
        <fullName evidence="6">Flagellin N-terminal domain-containing protein</fullName>
    </recommendedName>
</protein>
<evidence type="ECO:0000313" key="5">
    <source>
        <dbReference type="EMBL" id="KKO09933.1"/>
    </source>
</evidence>
<dbReference type="NCBIfam" id="TIGR02550">
    <property type="entry name" value="flagell_flgL"/>
    <property type="match status" value="1"/>
</dbReference>
<dbReference type="SUPFAM" id="SSF64518">
    <property type="entry name" value="Phase 1 flagellin"/>
    <property type="match status" value="1"/>
</dbReference>
<sequence>MRISTIQAFNNGVLGIQNNYSSVTRTQEQISSGKRILTPADDPVASVRLLQLDQQASKLEQYKGNLDAANNSLSQEEATLNSVNNLLQRVREITLEAGNGAYTKAERQALAQELAQREEELYGLMNSQNARGEYLFGGYSGAEQPFVKDSAGNYSYRGDEGQRLVQIANSKQIAINDNGKDLFVDISNVNRVSTAAPAANSGDARISLGVVEDKAAFDGYFPAGVDVTLRVVIGGYQFEKGGDIFADANGDPVTFPLEPNDANSNTIRFQGVVVTLDGEPAVGDSFTITAGTGETSSNRERRSLLESVKFLREELETGGDTTDAKLQRRDVLSVSLQNLDNAMNKILGVQTSIGARMNVIESTGNENAEVSLINTTVKSGLEDLDYAEALSKLSLQSVVLQAAQQSFVKVSGLSLFNLLR</sequence>
<dbReference type="AlphaFoldDB" id="A0A0F9WC38"/>
<keyword evidence="1" id="KW-0975">Bacterial flagellum</keyword>
<evidence type="ECO:0000259" key="4">
    <source>
        <dbReference type="Pfam" id="PF00700"/>
    </source>
</evidence>
<organism evidence="5">
    <name type="scientific">marine sediment metagenome</name>
    <dbReference type="NCBI Taxonomy" id="412755"/>
    <lineage>
        <taxon>unclassified sequences</taxon>
        <taxon>metagenomes</taxon>
        <taxon>ecological metagenomes</taxon>
    </lineage>
</organism>
<evidence type="ECO:0000259" key="3">
    <source>
        <dbReference type="Pfam" id="PF00669"/>
    </source>
</evidence>
<gene>
    <name evidence="5" type="ORF">LCGC14_0034350</name>
</gene>
<dbReference type="GO" id="GO:0009424">
    <property type="term" value="C:bacterial-type flagellum hook"/>
    <property type="evidence" value="ECO:0007669"/>
    <property type="project" value="InterPro"/>
</dbReference>
<accession>A0A0F9WC38</accession>
<reference evidence="5" key="1">
    <citation type="journal article" date="2015" name="Nature">
        <title>Complex archaea that bridge the gap between prokaryotes and eukaryotes.</title>
        <authorList>
            <person name="Spang A."/>
            <person name="Saw J.H."/>
            <person name="Jorgensen S.L."/>
            <person name="Zaremba-Niedzwiedzka K."/>
            <person name="Martijn J."/>
            <person name="Lind A.E."/>
            <person name="van Eijk R."/>
            <person name="Schleper C."/>
            <person name="Guy L."/>
            <person name="Ettema T.J."/>
        </authorList>
    </citation>
    <scope>NUCLEOTIDE SEQUENCE</scope>
</reference>
<dbReference type="Gene3D" id="1.20.1330.10">
    <property type="entry name" value="f41 fragment of flagellin, N-terminal domain"/>
    <property type="match status" value="2"/>
</dbReference>
<feature type="domain" description="Flagellin C-terminal" evidence="4">
    <location>
        <begin position="336"/>
        <end position="419"/>
    </location>
</feature>
<name>A0A0F9WC38_9ZZZZ</name>
<dbReference type="GO" id="GO:0005198">
    <property type="term" value="F:structural molecule activity"/>
    <property type="evidence" value="ECO:0007669"/>
    <property type="project" value="InterPro"/>
</dbReference>
<dbReference type="Pfam" id="PF00700">
    <property type="entry name" value="Flagellin_C"/>
    <property type="match status" value="1"/>
</dbReference>
<feature type="domain" description="Flagellin N-terminal" evidence="3">
    <location>
        <begin position="3"/>
        <end position="139"/>
    </location>
</feature>
<dbReference type="InterPro" id="IPR013384">
    <property type="entry name" value="Flagell_FlgL"/>
</dbReference>
<proteinExistence type="predicted"/>
<dbReference type="Pfam" id="PF00669">
    <property type="entry name" value="Flagellin_N"/>
    <property type="match status" value="1"/>
</dbReference>
<dbReference type="PANTHER" id="PTHR42792">
    <property type="entry name" value="FLAGELLIN"/>
    <property type="match status" value="1"/>
</dbReference>
<dbReference type="PANTHER" id="PTHR42792:SF1">
    <property type="entry name" value="FLAGELLAR HOOK-ASSOCIATED PROTEIN 3"/>
    <property type="match status" value="1"/>
</dbReference>
<dbReference type="InterPro" id="IPR001492">
    <property type="entry name" value="Flagellin"/>
</dbReference>
<comment type="caution">
    <text evidence="5">The sequence shown here is derived from an EMBL/GenBank/DDBJ whole genome shotgun (WGS) entry which is preliminary data.</text>
</comment>
<evidence type="ECO:0000256" key="2">
    <source>
        <dbReference type="SAM" id="Coils"/>
    </source>
</evidence>
<evidence type="ECO:0000256" key="1">
    <source>
        <dbReference type="ARBA" id="ARBA00023143"/>
    </source>
</evidence>
<keyword evidence="2" id="KW-0175">Coiled coil</keyword>
<dbReference type="InterPro" id="IPR046358">
    <property type="entry name" value="Flagellin_C"/>
</dbReference>
<dbReference type="InterPro" id="IPR001029">
    <property type="entry name" value="Flagellin_N"/>
</dbReference>
<evidence type="ECO:0008006" key="6">
    <source>
        <dbReference type="Google" id="ProtNLM"/>
    </source>
</evidence>